<evidence type="ECO:0000256" key="4">
    <source>
        <dbReference type="ARBA" id="ARBA00022692"/>
    </source>
</evidence>
<proteinExistence type="inferred from homology"/>
<evidence type="ECO:0000313" key="10">
    <source>
        <dbReference type="Proteomes" id="UP001301653"/>
    </source>
</evidence>
<comment type="caution">
    <text evidence="9">The sequence shown here is derived from an EMBL/GenBank/DDBJ whole genome shotgun (WGS) entry which is preliminary data.</text>
</comment>
<keyword evidence="5 8" id="KW-0732">Signal</keyword>
<comment type="subcellular location">
    <subcellularLocation>
        <location evidence="1">Cell outer membrane</location>
        <topology evidence="1">Multi-pass membrane protein</topology>
    </subcellularLocation>
</comment>
<keyword evidence="10" id="KW-1185">Reference proteome</keyword>
<comment type="similarity">
    <text evidence="2">Belongs to the OmpP1/FadL family.</text>
</comment>
<evidence type="ECO:0000313" key="9">
    <source>
        <dbReference type="EMBL" id="MEA5666136.1"/>
    </source>
</evidence>
<dbReference type="EMBL" id="JAYFUH010000039">
    <property type="protein sequence ID" value="MEA5666136.1"/>
    <property type="molecule type" value="Genomic_DNA"/>
</dbReference>
<keyword evidence="4" id="KW-0812">Transmembrane</keyword>
<reference evidence="9 10" key="1">
    <citation type="submission" date="2023-12" db="EMBL/GenBank/DDBJ databases">
        <title>Stenotrophomonas guangdongensis sp. nov., isolated from wilted pepper plants (Capsicum annuum).</title>
        <authorList>
            <person name="Qiu M."/>
            <person name="Li Y."/>
            <person name="Liu Q."/>
            <person name="Zhang X."/>
            <person name="Huang Y."/>
            <person name="Guo R."/>
            <person name="Hu M."/>
            <person name="Zhou J."/>
            <person name="Zhou X."/>
        </authorList>
    </citation>
    <scope>NUCLEOTIDE SEQUENCE [LARGE SCALE GENOMIC DNA]</scope>
    <source>
        <strain evidence="9 10">MH1</strain>
    </source>
</reference>
<dbReference type="PANTHER" id="PTHR35093:SF3">
    <property type="entry name" value="LONG-CHAIN FATTY ACID TRANSPORT PROTEIN"/>
    <property type="match status" value="1"/>
</dbReference>
<name>A0ABU5UYL1_9GAMM</name>
<evidence type="ECO:0000256" key="7">
    <source>
        <dbReference type="ARBA" id="ARBA00023237"/>
    </source>
</evidence>
<protein>
    <submittedName>
        <fullName evidence="9">Outer membrane protein transport protein</fullName>
    </submittedName>
</protein>
<feature type="signal peptide" evidence="8">
    <location>
        <begin position="1"/>
        <end position="27"/>
    </location>
</feature>
<evidence type="ECO:0000256" key="2">
    <source>
        <dbReference type="ARBA" id="ARBA00008163"/>
    </source>
</evidence>
<evidence type="ECO:0000256" key="5">
    <source>
        <dbReference type="ARBA" id="ARBA00022729"/>
    </source>
</evidence>
<dbReference type="Gene3D" id="2.40.160.60">
    <property type="entry name" value="Outer membrane protein transport protein (OMPP1/FadL/TodX)"/>
    <property type="match status" value="1"/>
</dbReference>
<keyword evidence="7" id="KW-0998">Cell outer membrane</keyword>
<gene>
    <name evidence="9" type="ORF">VA603_01100</name>
</gene>
<sequence>MTASTFARVTALAVGIAGALAFGHAHAAAFQLKENSAKGLGRAFAGSTSAWGDASVVATNPASMRLLDGRQFQADVSAIS</sequence>
<dbReference type="Pfam" id="PF03349">
    <property type="entry name" value="Toluene_X"/>
    <property type="match status" value="1"/>
</dbReference>
<evidence type="ECO:0000256" key="3">
    <source>
        <dbReference type="ARBA" id="ARBA00022452"/>
    </source>
</evidence>
<dbReference type="PANTHER" id="PTHR35093">
    <property type="entry name" value="OUTER MEMBRANE PROTEIN NMB0088-RELATED"/>
    <property type="match status" value="1"/>
</dbReference>
<feature type="non-terminal residue" evidence="9">
    <location>
        <position position="80"/>
    </location>
</feature>
<feature type="chain" id="PRO_5047259524" evidence="8">
    <location>
        <begin position="28"/>
        <end position="80"/>
    </location>
</feature>
<dbReference type="InterPro" id="IPR005017">
    <property type="entry name" value="OMPP1/FadL/TodX"/>
</dbReference>
<dbReference type="Proteomes" id="UP001301653">
    <property type="component" value="Unassembled WGS sequence"/>
</dbReference>
<accession>A0ABU5UYL1</accession>
<dbReference type="RefSeq" id="WP_323437687.1">
    <property type="nucleotide sequence ID" value="NZ_JAYFUH010000039.1"/>
</dbReference>
<evidence type="ECO:0000256" key="6">
    <source>
        <dbReference type="ARBA" id="ARBA00023136"/>
    </source>
</evidence>
<evidence type="ECO:0000256" key="8">
    <source>
        <dbReference type="SAM" id="SignalP"/>
    </source>
</evidence>
<keyword evidence="3" id="KW-1134">Transmembrane beta strand</keyword>
<organism evidence="9 10">
    <name type="scientific">Stenotrophomonas capsici</name>
    <dbReference type="NCBI Taxonomy" id="3110230"/>
    <lineage>
        <taxon>Bacteria</taxon>
        <taxon>Pseudomonadati</taxon>
        <taxon>Pseudomonadota</taxon>
        <taxon>Gammaproteobacteria</taxon>
        <taxon>Lysobacterales</taxon>
        <taxon>Lysobacteraceae</taxon>
        <taxon>Stenotrophomonas</taxon>
    </lineage>
</organism>
<evidence type="ECO:0000256" key="1">
    <source>
        <dbReference type="ARBA" id="ARBA00004571"/>
    </source>
</evidence>
<dbReference type="SUPFAM" id="SSF56935">
    <property type="entry name" value="Porins"/>
    <property type="match status" value="1"/>
</dbReference>
<keyword evidence="6" id="KW-0472">Membrane</keyword>